<evidence type="ECO:0000313" key="4">
    <source>
        <dbReference type="EMBL" id="CAE4603757.1"/>
    </source>
</evidence>
<evidence type="ECO:0000256" key="1">
    <source>
        <dbReference type="SAM" id="Coils"/>
    </source>
</evidence>
<dbReference type="PANTHER" id="PTHR21597">
    <property type="entry name" value="THO2 PROTEIN"/>
    <property type="match status" value="1"/>
</dbReference>
<name>A0A7S4USU2_9STRA</name>
<evidence type="ECO:0000256" key="2">
    <source>
        <dbReference type="SAM" id="MobiDB-lite"/>
    </source>
</evidence>
<feature type="compositionally biased region" description="Basic and acidic residues" evidence="2">
    <location>
        <begin position="399"/>
        <end position="411"/>
    </location>
</feature>
<dbReference type="EMBL" id="HBNS01016342">
    <property type="protein sequence ID" value="CAE4603757.1"/>
    <property type="molecule type" value="Transcribed_RNA"/>
</dbReference>
<dbReference type="InterPro" id="IPR040007">
    <property type="entry name" value="Tho2"/>
</dbReference>
<organism evidence="4">
    <name type="scientific">Ditylum brightwellii</name>
    <dbReference type="NCBI Taxonomy" id="49249"/>
    <lineage>
        <taxon>Eukaryota</taxon>
        <taxon>Sar</taxon>
        <taxon>Stramenopiles</taxon>
        <taxon>Ochrophyta</taxon>
        <taxon>Bacillariophyta</taxon>
        <taxon>Mediophyceae</taxon>
        <taxon>Lithodesmiophycidae</taxon>
        <taxon>Lithodesmiales</taxon>
        <taxon>Lithodesmiaceae</taxon>
        <taxon>Ditylum</taxon>
    </lineage>
</organism>
<dbReference type="GO" id="GO:0006406">
    <property type="term" value="P:mRNA export from nucleus"/>
    <property type="evidence" value="ECO:0007669"/>
    <property type="project" value="InterPro"/>
</dbReference>
<proteinExistence type="predicted"/>
<protein>
    <recommendedName>
        <fullName evidence="3">THO complex subunitTHOC2 C-terminal domain-containing protein</fullName>
    </recommendedName>
</protein>
<feature type="coiled-coil region" evidence="1">
    <location>
        <begin position="107"/>
        <end position="134"/>
    </location>
</feature>
<feature type="domain" description="THO complex subunitTHOC2 C-terminal" evidence="3">
    <location>
        <begin position="28"/>
        <end position="364"/>
    </location>
</feature>
<sequence length="469" mass="53239">MPPYFQRFHPDCTDMQKSYTPMLPEKAWEAISPALFESFYSHSLGDLHCPEERYTTEIARLKREVDRLTQVQQGSGEAALAAMATMAAAAAAAGGSRHDVQQAVVFTKSQEQELERVKRNAEALTLDMSRQKQHCETVRTQFELRQNDFLSPLSKDNVALFTTQTFLTYCVYPRCLLSPEDAMYCAHFVILLHSIETPGFQTMQYLDGLVDVVVGALYCITEDEAGNIGVMLAEMWKLISKWRYDEKVFTKEVVGKPGSYLTKENDKDDKNESEVESEAVSYANFTKLYNRWHASIGEAAIGCLKSSEYMHTRAALIVLNRIVRVYPTRPILGDKISDVLGPLQGEDNPRPDLRAMAQAYGSQLTKARNDGVWTELDAKATEARKSKEKAVMEERRKKAEERLEEMKRETDEITNQIGESRSRNPRYQNMRAGDPRGGHYPERVSHRARVSCVIIIYYEGGVLSFHVCV</sequence>
<evidence type="ECO:0000259" key="3">
    <source>
        <dbReference type="Pfam" id="PF11262"/>
    </source>
</evidence>
<dbReference type="AlphaFoldDB" id="A0A7S4USU2"/>
<dbReference type="Pfam" id="PF11262">
    <property type="entry name" value="Tho2"/>
    <property type="match status" value="1"/>
</dbReference>
<feature type="region of interest" description="Disordered" evidence="2">
    <location>
        <begin position="399"/>
        <end position="442"/>
    </location>
</feature>
<feature type="compositionally biased region" description="Basic and acidic residues" evidence="2">
    <location>
        <begin position="433"/>
        <end position="442"/>
    </location>
</feature>
<accession>A0A7S4USU2</accession>
<dbReference type="GO" id="GO:0000445">
    <property type="term" value="C:THO complex part of transcription export complex"/>
    <property type="evidence" value="ECO:0007669"/>
    <property type="project" value="TreeGrafter"/>
</dbReference>
<dbReference type="GO" id="GO:0006397">
    <property type="term" value="P:mRNA processing"/>
    <property type="evidence" value="ECO:0007669"/>
    <property type="project" value="InterPro"/>
</dbReference>
<gene>
    <name evidence="4" type="ORF">DBRI00130_LOCUS13098</name>
</gene>
<dbReference type="GO" id="GO:0003729">
    <property type="term" value="F:mRNA binding"/>
    <property type="evidence" value="ECO:0007669"/>
    <property type="project" value="TreeGrafter"/>
</dbReference>
<reference evidence="4" key="1">
    <citation type="submission" date="2021-01" db="EMBL/GenBank/DDBJ databases">
        <authorList>
            <person name="Corre E."/>
            <person name="Pelletier E."/>
            <person name="Niang G."/>
            <person name="Scheremetjew M."/>
            <person name="Finn R."/>
            <person name="Kale V."/>
            <person name="Holt S."/>
            <person name="Cochrane G."/>
            <person name="Meng A."/>
            <person name="Brown T."/>
            <person name="Cohen L."/>
        </authorList>
    </citation>
    <scope>NUCLEOTIDE SEQUENCE</scope>
    <source>
        <strain evidence="4">GSO104</strain>
    </source>
</reference>
<keyword evidence="1" id="KW-0175">Coiled coil</keyword>
<dbReference type="InterPro" id="IPR021418">
    <property type="entry name" value="THO_THOC2_C"/>
</dbReference>
<dbReference type="PANTHER" id="PTHR21597:SF0">
    <property type="entry name" value="THO COMPLEX SUBUNIT 2"/>
    <property type="match status" value="1"/>
</dbReference>